<sequence length="456" mass="49807">MGILRLAPECHRADKLAEPRTRVLTPHQGSRAASLAAVLLSCCTPCSSSVLPSKFSLSDVGLLGPGCSCQHCLREPAGTWTQPACPPAQERLNALWYPHPQDIRQLKEWVRAVFISLERQEVSQRQVGQRLTGTGRAGHSSVLECALSRHEALGSIPRRQLGETEKLGGVRVQRCPGTCPELRVAGAGGLQGREGKLVRPGRDRTRSATAMHIALEAGQPVRTERARTKEVVVRTPRCLGGTVKRTRGELSYSDWTQKCKPQEGCLGQRLTWESSEHRQKQTVHWLNRLWALPGTDHLCSERSQKERTHEGGVREVQRGCFHGSQGERRQTRVKGLQSSSAADKLCEGGQGAPRLCSSLSLCVKGAQRRSCLTGLHPRMQVHSYTHFADGNNDFRGREVAEAGCALSWPGSGERLLHLCLVLSPDIVAVEATGWGAGAGGGPYPDRGKMSTEWRAC</sequence>
<accession>A0A5N4CI96</accession>
<feature type="compositionally biased region" description="Basic and acidic residues" evidence="1">
    <location>
        <begin position="306"/>
        <end position="317"/>
    </location>
</feature>
<gene>
    <name evidence="2" type="ORF">Cadr_000023059</name>
</gene>
<dbReference type="EMBL" id="JWIN03000023">
    <property type="protein sequence ID" value="KAB1258638.1"/>
    <property type="molecule type" value="Genomic_DNA"/>
</dbReference>
<reference evidence="2 3" key="1">
    <citation type="journal article" date="2019" name="Mol. Ecol. Resour.">
        <title>Improving Illumina assemblies with Hi-C and long reads: an example with the North African dromedary.</title>
        <authorList>
            <person name="Elbers J.P."/>
            <person name="Rogers M.F."/>
            <person name="Perelman P.L."/>
            <person name="Proskuryakova A.A."/>
            <person name="Serdyukova N.A."/>
            <person name="Johnson W.E."/>
            <person name="Horin P."/>
            <person name="Corander J."/>
            <person name="Murphy D."/>
            <person name="Burger P.A."/>
        </authorList>
    </citation>
    <scope>NUCLEOTIDE SEQUENCE [LARGE SCALE GENOMIC DNA]</scope>
    <source>
        <strain evidence="2">Drom800</strain>
        <tissue evidence="2">Blood</tissue>
    </source>
</reference>
<evidence type="ECO:0000256" key="1">
    <source>
        <dbReference type="SAM" id="MobiDB-lite"/>
    </source>
</evidence>
<evidence type="ECO:0000313" key="2">
    <source>
        <dbReference type="EMBL" id="KAB1258638.1"/>
    </source>
</evidence>
<dbReference type="AlphaFoldDB" id="A0A5N4CI96"/>
<dbReference type="Proteomes" id="UP000299084">
    <property type="component" value="Unassembled WGS sequence"/>
</dbReference>
<comment type="caution">
    <text evidence="2">The sequence shown here is derived from an EMBL/GenBank/DDBJ whole genome shotgun (WGS) entry which is preliminary data.</text>
</comment>
<protein>
    <submittedName>
        <fullName evidence="2">Uncharacterized protein</fullName>
    </submittedName>
</protein>
<feature type="region of interest" description="Disordered" evidence="1">
    <location>
        <begin position="306"/>
        <end position="335"/>
    </location>
</feature>
<proteinExistence type="predicted"/>
<evidence type="ECO:0000313" key="3">
    <source>
        <dbReference type="Proteomes" id="UP000299084"/>
    </source>
</evidence>
<organism evidence="2 3">
    <name type="scientific">Camelus dromedarius</name>
    <name type="common">Dromedary</name>
    <name type="synonym">Arabian camel</name>
    <dbReference type="NCBI Taxonomy" id="9838"/>
    <lineage>
        <taxon>Eukaryota</taxon>
        <taxon>Metazoa</taxon>
        <taxon>Chordata</taxon>
        <taxon>Craniata</taxon>
        <taxon>Vertebrata</taxon>
        <taxon>Euteleostomi</taxon>
        <taxon>Mammalia</taxon>
        <taxon>Eutheria</taxon>
        <taxon>Laurasiatheria</taxon>
        <taxon>Artiodactyla</taxon>
        <taxon>Tylopoda</taxon>
        <taxon>Camelidae</taxon>
        <taxon>Camelus</taxon>
    </lineage>
</organism>
<keyword evidence="3" id="KW-1185">Reference proteome</keyword>
<name>A0A5N4CI96_CAMDR</name>